<dbReference type="InterPro" id="IPR029068">
    <property type="entry name" value="Glyas_Bleomycin-R_OHBP_Dase"/>
</dbReference>
<evidence type="ECO:0000313" key="1">
    <source>
        <dbReference type="EMBL" id="MDR7354215.1"/>
    </source>
</evidence>
<accession>A0ABU2B6H5</accession>
<dbReference type="SUPFAM" id="SSF54593">
    <property type="entry name" value="Glyoxalase/Bleomycin resistance protein/Dihydroxybiphenyl dioxygenase"/>
    <property type="match status" value="1"/>
</dbReference>
<keyword evidence="2" id="KW-1185">Reference proteome</keyword>
<dbReference type="EMBL" id="JAVDYF010000001">
    <property type="protein sequence ID" value="MDR7354215.1"/>
    <property type="molecule type" value="Genomic_DNA"/>
</dbReference>
<protein>
    <recommendedName>
        <fullName evidence="3">VOC domain-containing protein</fullName>
    </recommendedName>
</protein>
<dbReference type="RefSeq" id="WP_277104405.1">
    <property type="nucleotide sequence ID" value="NZ_BAAAJS010000006.1"/>
</dbReference>
<sequence>MLNTTALTRIGVVVSNLDKALVSYAEIYGITSWTLSETTTIDALSYGRKTQRTPGVWRSAIGYTTPHHDGDEALCFELIQPLSGESPFHEYLRTKREGICFIQVQAEGEGTVAQHFAALDIPCVYQARVDGHTRCFYDTRAQLGGFLIEMVTTASPLLRADSASGHLVELSPSSAFGLLPAQKMYHFGVLVHDVMQALPHYRDIFGIRSFDCKTWEKGFGRLDDPQYRGTKVDHGYFTAQGFAGNFGFEIIQCNHGPSHYNREFFDIRGPGIHHVFTTLAHNDLQWEENCARMAGAGYPLCMGSTLGGQAAEFGYFDTFDALGGYLIEAVIRRRQALPEFQAPDWVVDFEELT</sequence>
<gene>
    <name evidence="1" type="ORF">J2S37_000753</name>
</gene>
<proteinExistence type="predicted"/>
<dbReference type="Proteomes" id="UP001183619">
    <property type="component" value="Unassembled WGS sequence"/>
</dbReference>
<comment type="caution">
    <text evidence="1">The sequence shown here is derived from an EMBL/GenBank/DDBJ whole genome shotgun (WGS) entry which is preliminary data.</text>
</comment>
<reference evidence="1 2" key="1">
    <citation type="submission" date="2023-07" db="EMBL/GenBank/DDBJ databases">
        <title>Sequencing the genomes of 1000 actinobacteria strains.</title>
        <authorList>
            <person name="Klenk H.-P."/>
        </authorList>
    </citation>
    <scope>NUCLEOTIDE SEQUENCE [LARGE SCALE GENOMIC DNA]</scope>
    <source>
        <strain evidence="1 2">DSM 44508</strain>
    </source>
</reference>
<name>A0ABU2B6H5_9CORY</name>
<organism evidence="1 2">
    <name type="scientific">Corynebacterium felinum</name>
    <dbReference type="NCBI Taxonomy" id="131318"/>
    <lineage>
        <taxon>Bacteria</taxon>
        <taxon>Bacillati</taxon>
        <taxon>Actinomycetota</taxon>
        <taxon>Actinomycetes</taxon>
        <taxon>Mycobacteriales</taxon>
        <taxon>Corynebacteriaceae</taxon>
        <taxon>Corynebacterium</taxon>
    </lineage>
</organism>
<evidence type="ECO:0000313" key="2">
    <source>
        <dbReference type="Proteomes" id="UP001183619"/>
    </source>
</evidence>
<dbReference type="Gene3D" id="3.10.180.10">
    <property type="entry name" value="2,3-Dihydroxybiphenyl 1,2-Dioxygenase, domain 1"/>
    <property type="match status" value="2"/>
</dbReference>
<evidence type="ECO:0008006" key="3">
    <source>
        <dbReference type="Google" id="ProtNLM"/>
    </source>
</evidence>